<evidence type="ECO:0000256" key="5">
    <source>
        <dbReference type="ARBA" id="ARBA00022547"/>
    </source>
</evidence>
<keyword evidence="9 13" id="KW-0406">Ion transport</keyword>
<comment type="caution">
    <text evidence="15">The sequence shown here is derived from an EMBL/GenBank/DDBJ whole genome shotgun (WGS) entry which is preliminary data.</text>
</comment>
<dbReference type="PANTHER" id="PTHR10031:SF0">
    <property type="entry name" value="ATPASE PROTEIN 9"/>
    <property type="match status" value="1"/>
</dbReference>
<evidence type="ECO:0000256" key="2">
    <source>
        <dbReference type="ARBA" id="ARBA00006704"/>
    </source>
</evidence>
<evidence type="ECO:0000256" key="6">
    <source>
        <dbReference type="ARBA" id="ARBA00022692"/>
    </source>
</evidence>
<keyword evidence="16" id="KW-1185">Reference proteome</keyword>
<dbReference type="AlphaFoldDB" id="A0A0R2HAS7"/>
<evidence type="ECO:0000256" key="9">
    <source>
        <dbReference type="ARBA" id="ARBA00023065"/>
    </source>
</evidence>
<comment type="function">
    <text evidence="13">F(1)F(0) ATP synthase produces ATP from ADP in the presence of a proton or sodium gradient. F-type ATPases consist of two structural domains, F(1) containing the extramembraneous catalytic core and F(0) containing the membrane proton channel, linked together by a central stalk and a peripheral stalk. During catalysis, ATP synthesis in the catalytic domain of F(1) is coupled via a rotary mechanism of the central stalk subunits to proton translocation.</text>
</comment>
<comment type="function">
    <text evidence="13">Key component of the F(0) channel; it plays a direct role in translocation across the membrane. A homomeric c-ring of between 10-14 subunits forms the central stalk rotor element with the F(1) delta and epsilon subunits.</text>
</comment>
<dbReference type="GO" id="GO:0033177">
    <property type="term" value="C:proton-transporting two-sector ATPase complex, proton-transporting domain"/>
    <property type="evidence" value="ECO:0007669"/>
    <property type="project" value="InterPro"/>
</dbReference>
<feature type="domain" description="V-ATPase proteolipid subunit C-like" evidence="14">
    <location>
        <begin position="9"/>
        <end position="71"/>
    </location>
</feature>
<dbReference type="Proteomes" id="UP000051841">
    <property type="component" value="Unassembled WGS sequence"/>
</dbReference>
<keyword evidence="11 13" id="KW-0472">Membrane</keyword>
<dbReference type="InterPro" id="IPR035921">
    <property type="entry name" value="F/V-ATP_Csub_sf"/>
</dbReference>
<dbReference type="GO" id="GO:0008289">
    <property type="term" value="F:lipid binding"/>
    <property type="evidence" value="ECO:0007669"/>
    <property type="project" value="UniProtKB-KW"/>
</dbReference>
<dbReference type="InterPro" id="IPR002379">
    <property type="entry name" value="ATPase_proteolipid_c-like_dom"/>
</dbReference>
<dbReference type="GO" id="GO:0046933">
    <property type="term" value="F:proton-transporting ATP synthase activity, rotational mechanism"/>
    <property type="evidence" value="ECO:0007669"/>
    <property type="project" value="UniProtKB-UniRule"/>
</dbReference>
<keyword evidence="12 13" id="KW-0066">ATP synthesis</keyword>
<evidence type="ECO:0000313" key="15">
    <source>
        <dbReference type="EMBL" id="KRN49592.1"/>
    </source>
</evidence>
<dbReference type="CDD" id="cd18184">
    <property type="entry name" value="ATP-synt_Fo_c_NaATPase"/>
    <property type="match status" value="1"/>
</dbReference>
<name>A0A0R2HAS7_9FIRM</name>
<dbReference type="SUPFAM" id="SSF81333">
    <property type="entry name" value="F1F0 ATP synthase subunit C"/>
    <property type="match status" value="1"/>
</dbReference>
<keyword evidence="7 13" id="KW-0375">Hydrogen ion transport</keyword>
<sequence>MTDKGLIAIAAGLAIIAGLGTGIGEGIAVSKALEALGRNPEAESKIRTLMIMGVAMTETVALYGLLVSLILLFVY</sequence>
<feature type="transmembrane region" description="Helical" evidence="13">
    <location>
        <begin position="49"/>
        <end position="74"/>
    </location>
</feature>
<dbReference type="Gene3D" id="1.20.120.610">
    <property type="entry name" value="lithium bound rotor ring of v- atpase"/>
    <property type="match status" value="1"/>
</dbReference>
<organism evidence="15 16">
    <name type="scientific">Kandleria vitulina DSM 20405</name>
    <dbReference type="NCBI Taxonomy" id="1410657"/>
    <lineage>
        <taxon>Bacteria</taxon>
        <taxon>Bacillati</taxon>
        <taxon>Bacillota</taxon>
        <taxon>Erysipelotrichia</taxon>
        <taxon>Erysipelotrichales</taxon>
        <taxon>Coprobacillaceae</taxon>
        <taxon>Kandleria</taxon>
    </lineage>
</organism>
<evidence type="ECO:0000256" key="13">
    <source>
        <dbReference type="HAMAP-Rule" id="MF_01396"/>
    </source>
</evidence>
<dbReference type="FunFam" id="1.20.20.10:FF:000002">
    <property type="entry name" value="ATP synthase subunit c"/>
    <property type="match status" value="1"/>
</dbReference>
<comment type="similarity">
    <text evidence="2 13">Belongs to the ATPase C chain family.</text>
</comment>
<keyword evidence="5 13" id="KW-0138">CF(0)</keyword>
<dbReference type="GO" id="GO:0045259">
    <property type="term" value="C:proton-transporting ATP synthase complex"/>
    <property type="evidence" value="ECO:0007669"/>
    <property type="project" value="UniProtKB-KW"/>
</dbReference>
<evidence type="ECO:0000256" key="4">
    <source>
        <dbReference type="ARBA" id="ARBA00022475"/>
    </source>
</evidence>
<dbReference type="PRINTS" id="PR00124">
    <property type="entry name" value="ATPASEC"/>
</dbReference>
<dbReference type="PATRIC" id="fig|1410657.5.peg.1003"/>
<dbReference type="InterPro" id="IPR020537">
    <property type="entry name" value="ATP_synth_F0_csu_DDCD_BS"/>
</dbReference>
<dbReference type="NCBIfam" id="TIGR01260">
    <property type="entry name" value="ATP_synt_c"/>
    <property type="match status" value="1"/>
</dbReference>
<evidence type="ECO:0000256" key="3">
    <source>
        <dbReference type="ARBA" id="ARBA00022448"/>
    </source>
</evidence>
<dbReference type="InterPro" id="IPR000454">
    <property type="entry name" value="ATP_synth_F0_csu"/>
</dbReference>
<evidence type="ECO:0000256" key="12">
    <source>
        <dbReference type="ARBA" id="ARBA00023310"/>
    </source>
</evidence>
<feature type="site" description="Reversibly protonated during proton transport" evidence="13">
    <location>
        <position position="58"/>
    </location>
</feature>
<proteinExistence type="inferred from homology"/>
<keyword evidence="10 13" id="KW-0446">Lipid-binding</keyword>
<keyword evidence="6 13" id="KW-0812">Transmembrane</keyword>
<evidence type="ECO:0000256" key="7">
    <source>
        <dbReference type="ARBA" id="ARBA00022781"/>
    </source>
</evidence>
<dbReference type="PANTHER" id="PTHR10031">
    <property type="entry name" value="ATP SYNTHASE LIPID-BINDING PROTEIN, MITOCHONDRIAL"/>
    <property type="match status" value="1"/>
</dbReference>
<dbReference type="GO" id="GO:0005886">
    <property type="term" value="C:plasma membrane"/>
    <property type="evidence" value="ECO:0007669"/>
    <property type="project" value="UniProtKB-SubCell"/>
</dbReference>
<keyword evidence="3 13" id="KW-0813">Transport</keyword>
<reference evidence="15 16" key="1">
    <citation type="journal article" date="2015" name="Genome Announc.">
        <title>Expanding the biotechnology potential of lactobacilli through comparative genomics of 213 strains and associated genera.</title>
        <authorList>
            <person name="Sun Z."/>
            <person name="Harris H.M."/>
            <person name="McCann A."/>
            <person name="Guo C."/>
            <person name="Argimon S."/>
            <person name="Zhang W."/>
            <person name="Yang X."/>
            <person name="Jeffery I.B."/>
            <person name="Cooney J.C."/>
            <person name="Kagawa T.F."/>
            <person name="Liu W."/>
            <person name="Song Y."/>
            <person name="Salvetti E."/>
            <person name="Wrobel A."/>
            <person name="Rasinkangas P."/>
            <person name="Parkhill J."/>
            <person name="Rea M.C."/>
            <person name="O'Sullivan O."/>
            <person name="Ritari J."/>
            <person name="Douillard F.P."/>
            <person name="Paul Ross R."/>
            <person name="Yang R."/>
            <person name="Briner A.E."/>
            <person name="Felis G.E."/>
            <person name="de Vos W.M."/>
            <person name="Barrangou R."/>
            <person name="Klaenhammer T.R."/>
            <person name="Caufield P.W."/>
            <person name="Cui Y."/>
            <person name="Zhang H."/>
            <person name="O'Toole P.W."/>
        </authorList>
    </citation>
    <scope>NUCLEOTIDE SEQUENCE [LARGE SCALE GENOMIC DNA]</scope>
    <source>
        <strain evidence="15 16">DSM 20405</strain>
    </source>
</reference>
<protein>
    <recommendedName>
        <fullName evidence="13">ATP synthase subunit c</fullName>
    </recommendedName>
    <alternativeName>
        <fullName evidence="13">ATP synthase F(0) sector subunit c</fullName>
    </alternativeName>
    <alternativeName>
        <fullName evidence="13">F-type ATPase subunit c</fullName>
        <shortName evidence="13">F-ATPase subunit c</shortName>
    </alternativeName>
    <alternativeName>
        <fullName evidence="13">Lipid-binding protein</fullName>
    </alternativeName>
</protein>
<keyword evidence="8 13" id="KW-1133">Transmembrane helix</keyword>
<feature type="transmembrane region" description="Helical" evidence="13">
    <location>
        <begin position="6"/>
        <end position="28"/>
    </location>
</feature>
<dbReference type="EMBL" id="JQBL01000025">
    <property type="protein sequence ID" value="KRN49592.1"/>
    <property type="molecule type" value="Genomic_DNA"/>
</dbReference>
<keyword evidence="4 13" id="KW-1003">Cell membrane</keyword>
<dbReference type="Pfam" id="PF00137">
    <property type="entry name" value="ATP-synt_C"/>
    <property type="match status" value="1"/>
</dbReference>
<evidence type="ECO:0000256" key="11">
    <source>
        <dbReference type="ARBA" id="ARBA00023136"/>
    </source>
</evidence>
<evidence type="ECO:0000259" key="14">
    <source>
        <dbReference type="Pfam" id="PF00137"/>
    </source>
</evidence>
<evidence type="ECO:0000313" key="16">
    <source>
        <dbReference type="Proteomes" id="UP000051841"/>
    </source>
</evidence>
<dbReference type="InterPro" id="IPR005953">
    <property type="entry name" value="ATP_synth_csu_bac/chlpt"/>
</dbReference>
<dbReference type="RefSeq" id="WP_029072628.1">
    <property type="nucleotide sequence ID" value="NZ_JNKN01000030.1"/>
</dbReference>
<comment type="subcellular location">
    <subcellularLocation>
        <location evidence="1 13">Cell membrane</location>
        <topology evidence="1 13">Multi-pass membrane protein</topology>
    </subcellularLocation>
</comment>
<dbReference type="PROSITE" id="PS00605">
    <property type="entry name" value="ATPASE_C"/>
    <property type="match status" value="1"/>
</dbReference>
<dbReference type="HAMAP" id="MF_01396">
    <property type="entry name" value="ATP_synth_c_bact"/>
    <property type="match status" value="1"/>
</dbReference>
<evidence type="ECO:0000256" key="10">
    <source>
        <dbReference type="ARBA" id="ARBA00023121"/>
    </source>
</evidence>
<accession>A0A0R2HAS7</accession>
<gene>
    <name evidence="13" type="primary">atpE</name>
    <name evidence="15" type="ORF">IV49_GL000965</name>
</gene>
<evidence type="ECO:0000256" key="8">
    <source>
        <dbReference type="ARBA" id="ARBA00022989"/>
    </source>
</evidence>
<evidence type="ECO:0000256" key="1">
    <source>
        <dbReference type="ARBA" id="ARBA00004651"/>
    </source>
</evidence>